<sequence length="361" mass="39282">MTTAAKARHIPIRPEWLAQHVEAPIEPDFPIIDAHHHLWDKPGARYLFEEMAADLASGHNVVATISAEGKTGFWTGGPEHLRPAGETEMIAALAQRCVAETGSRVRIAAGIVGYVDLSVGQAAGDALDRHAEVSGGRLRGIRDTSAWHADPEARGSVILPPPGKLYDPGFRRGLAELTRRNLVFDAWMYHTQLNELADLAHAAPDTRFVLNHQGGPIGIGPYAGRRAEVFDDWLYFMKKLAGFDNISVKLGGFGMLMSGFPFAEHPVPADSSQLADAWAPYMRACIELFGAARCMFESNFPVDKGTASYCTVWNAFKKIVADGSPTERHELFFGCANRTYGLGLELDETIPRAAGSEASGR</sequence>
<reference evidence="3 4" key="1">
    <citation type="submission" date="2024-05" db="EMBL/GenBank/DDBJ databases">
        <authorList>
            <person name="Jiang F."/>
        </authorList>
    </citation>
    <scope>NUCLEOTIDE SEQUENCE [LARGE SCALE GENOMIC DNA]</scope>
    <source>
        <strain evidence="3 4">LZ166</strain>
    </source>
</reference>
<evidence type="ECO:0000259" key="2">
    <source>
        <dbReference type="Pfam" id="PF04909"/>
    </source>
</evidence>
<dbReference type="Proteomes" id="UP001556692">
    <property type="component" value="Unassembled WGS sequence"/>
</dbReference>
<dbReference type="InterPro" id="IPR032466">
    <property type="entry name" value="Metal_Hydrolase"/>
</dbReference>
<dbReference type="EMBL" id="JBDPGJ010000003">
    <property type="protein sequence ID" value="MEX0406843.1"/>
    <property type="molecule type" value="Genomic_DNA"/>
</dbReference>
<feature type="domain" description="Amidohydrolase-related" evidence="2">
    <location>
        <begin position="32"/>
        <end position="342"/>
    </location>
</feature>
<dbReference type="SUPFAM" id="SSF51556">
    <property type="entry name" value="Metallo-dependent hydrolases"/>
    <property type="match status" value="1"/>
</dbReference>
<comment type="caution">
    <text evidence="3">The sequence shown here is derived from an EMBL/GenBank/DDBJ whole genome shotgun (WGS) entry which is preliminary data.</text>
</comment>
<dbReference type="Gene3D" id="3.20.20.140">
    <property type="entry name" value="Metal-dependent hydrolases"/>
    <property type="match status" value="1"/>
</dbReference>
<evidence type="ECO:0000313" key="3">
    <source>
        <dbReference type="EMBL" id="MEX0406843.1"/>
    </source>
</evidence>
<evidence type="ECO:0000256" key="1">
    <source>
        <dbReference type="ARBA" id="ARBA00038310"/>
    </source>
</evidence>
<proteinExistence type="inferred from homology"/>
<dbReference type="InterPro" id="IPR006680">
    <property type="entry name" value="Amidohydro-rel"/>
</dbReference>
<protein>
    <submittedName>
        <fullName evidence="3">Amidohydrolase family protein</fullName>
    </submittedName>
</protein>
<name>A0ABV3SJ93_9HYPH</name>
<dbReference type="RefSeq" id="WP_367954723.1">
    <property type="nucleotide sequence ID" value="NZ_JBDPGJ010000003.1"/>
</dbReference>
<accession>A0ABV3SJ93</accession>
<gene>
    <name evidence="3" type="ORF">ABGN05_14345</name>
</gene>
<comment type="similarity">
    <text evidence="1">Belongs to the metallo-dependent hydrolases superfamily.</text>
</comment>
<keyword evidence="4" id="KW-1185">Reference proteome</keyword>
<dbReference type="PANTHER" id="PTHR43569:SF1">
    <property type="entry name" value="BLL3371 PROTEIN"/>
    <property type="match status" value="1"/>
</dbReference>
<dbReference type="PANTHER" id="PTHR43569">
    <property type="entry name" value="AMIDOHYDROLASE"/>
    <property type="match status" value="1"/>
</dbReference>
<organism evidence="3 4">
    <name type="scientific">Aquibium pacificus</name>
    <dbReference type="NCBI Taxonomy" id="3153579"/>
    <lineage>
        <taxon>Bacteria</taxon>
        <taxon>Pseudomonadati</taxon>
        <taxon>Pseudomonadota</taxon>
        <taxon>Alphaproteobacteria</taxon>
        <taxon>Hyphomicrobiales</taxon>
        <taxon>Phyllobacteriaceae</taxon>
        <taxon>Aquibium</taxon>
    </lineage>
</organism>
<dbReference type="Pfam" id="PF04909">
    <property type="entry name" value="Amidohydro_2"/>
    <property type="match status" value="1"/>
</dbReference>
<dbReference type="InterPro" id="IPR052350">
    <property type="entry name" value="Metallo-dep_Lactonases"/>
</dbReference>
<evidence type="ECO:0000313" key="4">
    <source>
        <dbReference type="Proteomes" id="UP001556692"/>
    </source>
</evidence>